<gene>
    <name evidence="2" type="ordered locus">Igag_1439</name>
</gene>
<dbReference type="InterPro" id="IPR036390">
    <property type="entry name" value="WH_DNA-bd_sf"/>
</dbReference>
<dbReference type="SUPFAM" id="SSF46785">
    <property type="entry name" value="Winged helix' DNA-binding domain"/>
    <property type="match status" value="1"/>
</dbReference>
<evidence type="ECO:0000313" key="2">
    <source>
        <dbReference type="EMBL" id="ADM28241.1"/>
    </source>
</evidence>
<protein>
    <submittedName>
        <fullName evidence="2">Transcriptional regulator, PadR-like family</fullName>
    </submittedName>
</protein>
<dbReference type="EMBL" id="CP002098">
    <property type="protein sequence ID" value="ADM28241.1"/>
    <property type="molecule type" value="Genomic_DNA"/>
</dbReference>
<keyword evidence="3" id="KW-1185">Reference proteome</keyword>
<sequence length="157" mass="18775">MNKDIDILPEFRGMFRYLVLYAIDNLKKAYGYEIRRFIRSILKLYTPSTGILYPTLHELEKEGILMSYKEGRRRVYMLTEYGRKLLERDREKIYSYVGKLRYATEILEKLDIDKLINIVKVLWENNIVLSPDVIENIRTRVDEIIEILSNIAKGYMK</sequence>
<dbReference type="KEGG" id="iag:Igag_1439"/>
<dbReference type="Gene3D" id="1.10.10.10">
    <property type="entry name" value="Winged helix-like DNA-binding domain superfamily/Winged helix DNA-binding domain"/>
    <property type="match status" value="1"/>
</dbReference>
<dbReference type="STRING" id="583356.Igag_1439"/>
<dbReference type="Pfam" id="PF03551">
    <property type="entry name" value="PadR"/>
    <property type="match status" value="1"/>
</dbReference>
<name>E0SQI5_IGNAA</name>
<feature type="domain" description="Transcription regulator PadR N-terminal" evidence="1">
    <location>
        <begin position="19"/>
        <end position="87"/>
    </location>
</feature>
<dbReference type="InterPro" id="IPR036388">
    <property type="entry name" value="WH-like_DNA-bd_sf"/>
</dbReference>
<organism evidence="2 3">
    <name type="scientific">Ignisphaera aggregans (strain DSM 17230 / JCM 13409 / AQ1.S1)</name>
    <dbReference type="NCBI Taxonomy" id="583356"/>
    <lineage>
        <taxon>Archaea</taxon>
        <taxon>Thermoproteota</taxon>
        <taxon>Thermoprotei</taxon>
        <taxon>Desulfurococcales</taxon>
        <taxon>Desulfurococcaceae</taxon>
        <taxon>Ignisphaera</taxon>
    </lineage>
</organism>
<dbReference type="PANTHER" id="PTHR43252:SF2">
    <property type="entry name" value="TRANSCRIPTION REGULATOR, PADR-LIKE FAMILY"/>
    <property type="match status" value="1"/>
</dbReference>
<reference evidence="2 3" key="1">
    <citation type="journal article" date="2010" name="Stand. Genomic Sci.">
        <title>Complete genome sequence of Ignisphaera aggregans type strain (AQ1.S1).</title>
        <authorList>
            <person name="Goker M."/>
            <person name="Held B."/>
            <person name="Lapidus A."/>
            <person name="Nolan M."/>
            <person name="Spring S."/>
            <person name="Yasawong M."/>
            <person name="Lucas S."/>
            <person name="Glavina Del Rio T."/>
            <person name="Tice H."/>
            <person name="Cheng J.F."/>
            <person name="Goodwin L."/>
            <person name="Tapia R."/>
            <person name="Pitluck S."/>
            <person name="Liolios K."/>
            <person name="Ivanova N."/>
            <person name="Mavromatis K."/>
            <person name="Mikhailova N."/>
            <person name="Pati A."/>
            <person name="Chen A."/>
            <person name="Palaniappan K."/>
            <person name="Brambilla E."/>
            <person name="Land M."/>
            <person name="Hauser L."/>
            <person name="Chang Y.J."/>
            <person name="Jeffries C.D."/>
            <person name="Brettin T."/>
            <person name="Detter J.C."/>
            <person name="Han C."/>
            <person name="Rohde M."/>
            <person name="Sikorski J."/>
            <person name="Woyke T."/>
            <person name="Bristow J."/>
            <person name="Eisen J.A."/>
            <person name="Markowitz V."/>
            <person name="Hugenholtz P."/>
            <person name="Kyrpides N.C."/>
            <person name="Klenk H.P."/>
        </authorList>
    </citation>
    <scope>NUCLEOTIDE SEQUENCE [LARGE SCALE GENOMIC DNA]</scope>
    <source>
        <strain evidence="3">DSM 17230 / JCM 13409 / AQ1.S1</strain>
    </source>
</reference>
<dbReference type="HOGENOM" id="CLU_063440_1_3_2"/>
<dbReference type="Proteomes" id="UP000001304">
    <property type="component" value="Chromosome"/>
</dbReference>
<dbReference type="InterPro" id="IPR005149">
    <property type="entry name" value="Tscrpt_reg_PadR_N"/>
</dbReference>
<dbReference type="PANTHER" id="PTHR43252">
    <property type="entry name" value="TRANSCRIPTIONAL REGULATOR YQJI"/>
    <property type="match status" value="1"/>
</dbReference>
<evidence type="ECO:0000313" key="3">
    <source>
        <dbReference type="Proteomes" id="UP000001304"/>
    </source>
</evidence>
<evidence type="ECO:0000259" key="1">
    <source>
        <dbReference type="Pfam" id="PF03551"/>
    </source>
</evidence>
<proteinExistence type="predicted"/>
<dbReference type="AlphaFoldDB" id="E0SQI5"/>
<accession>E0SQI5</accession>
<dbReference type="BioCyc" id="IAGG583356:GHAH-1428-MONOMER"/>